<evidence type="ECO:0000256" key="2">
    <source>
        <dbReference type="ARBA" id="ARBA00022741"/>
    </source>
</evidence>
<dbReference type="InterPro" id="IPR003593">
    <property type="entry name" value="AAA+_ATPase"/>
</dbReference>
<dbReference type="OrthoDB" id="9775135at2"/>
<evidence type="ECO:0000313" key="6">
    <source>
        <dbReference type="Proteomes" id="UP000290243"/>
    </source>
</evidence>
<organism evidence="5 6">
    <name type="scientific">Mycoplasmopsis maculosa</name>
    <dbReference type="NCBI Taxonomy" id="114885"/>
    <lineage>
        <taxon>Bacteria</taxon>
        <taxon>Bacillati</taxon>
        <taxon>Mycoplasmatota</taxon>
        <taxon>Mycoplasmoidales</taxon>
        <taxon>Metamycoplasmataceae</taxon>
        <taxon>Mycoplasmopsis</taxon>
    </lineage>
</organism>
<reference evidence="5 6" key="1">
    <citation type="submission" date="2019-01" db="EMBL/GenBank/DDBJ databases">
        <authorList>
            <consortium name="Pathogen Informatics"/>
        </authorList>
    </citation>
    <scope>NUCLEOTIDE SEQUENCE [LARGE SCALE GENOMIC DNA]</scope>
    <source>
        <strain evidence="5 6">NCTC10168</strain>
    </source>
</reference>
<dbReference type="PROSITE" id="PS00211">
    <property type="entry name" value="ABC_TRANSPORTER_1"/>
    <property type="match status" value="1"/>
</dbReference>
<dbReference type="SUPFAM" id="SSF52540">
    <property type="entry name" value="P-loop containing nucleoside triphosphate hydrolases"/>
    <property type="match status" value="1"/>
</dbReference>
<keyword evidence="1" id="KW-0813">Transport</keyword>
<dbReference type="Proteomes" id="UP000290243">
    <property type="component" value="Chromosome"/>
</dbReference>
<dbReference type="GO" id="GO:0005524">
    <property type="term" value="F:ATP binding"/>
    <property type="evidence" value="ECO:0007669"/>
    <property type="project" value="UniProtKB-KW"/>
</dbReference>
<dbReference type="EMBL" id="LR215037">
    <property type="protein sequence ID" value="VEU75627.1"/>
    <property type="molecule type" value="Genomic_DNA"/>
</dbReference>
<dbReference type="RefSeq" id="WP_129646892.1">
    <property type="nucleotide sequence ID" value="NZ_LR215037.1"/>
</dbReference>
<dbReference type="KEGG" id="mmau:NCTC10168_00554"/>
<evidence type="ECO:0000313" key="5">
    <source>
        <dbReference type="EMBL" id="VEU75627.1"/>
    </source>
</evidence>
<protein>
    <submittedName>
        <fullName evidence="5">ABC transporter ATP-binding protein</fullName>
    </submittedName>
</protein>
<name>A0A449B4U4_9BACT</name>
<keyword evidence="2" id="KW-0547">Nucleotide-binding</keyword>
<dbReference type="InterPro" id="IPR051782">
    <property type="entry name" value="ABC_Transporter_VariousFunc"/>
</dbReference>
<keyword evidence="3 5" id="KW-0067">ATP-binding</keyword>
<evidence type="ECO:0000256" key="3">
    <source>
        <dbReference type="ARBA" id="ARBA00022840"/>
    </source>
</evidence>
<dbReference type="InterPro" id="IPR027417">
    <property type="entry name" value="P-loop_NTPase"/>
</dbReference>
<proteinExistence type="predicted"/>
<dbReference type="SMART" id="SM00382">
    <property type="entry name" value="AAA"/>
    <property type="match status" value="1"/>
</dbReference>
<dbReference type="AlphaFoldDB" id="A0A449B4U4"/>
<evidence type="ECO:0000259" key="4">
    <source>
        <dbReference type="PROSITE" id="PS50893"/>
    </source>
</evidence>
<evidence type="ECO:0000256" key="1">
    <source>
        <dbReference type="ARBA" id="ARBA00022448"/>
    </source>
</evidence>
<dbReference type="PANTHER" id="PTHR42939:SF1">
    <property type="entry name" value="ABC TRANSPORTER ATP-BINDING PROTEIN ALBC-RELATED"/>
    <property type="match status" value="1"/>
</dbReference>
<dbReference type="Pfam" id="PF00005">
    <property type="entry name" value="ABC_tran"/>
    <property type="match status" value="1"/>
</dbReference>
<feature type="domain" description="ABC transporter" evidence="4">
    <location>
        <begin position="4"/>
        <end position="234"/>
    </location>
</feature>
<dbReference type="Gene3D" id="3.40.50.300">
    <property type="entry name" value="P-loop containing nucleotide triphosphate hydrolases"/>
    <property type="match status" value="1"/>
</dbReference>
<gene>
    <name evidence="5" type="primary">bcrA</name>
    <name evidence="5" type="ORF">NCTC10168_00554</name>
</gene>
<dbReference type="PROSITE" id="PS50893">
    <property type="entry name" value="ABC_TRANSPORTER_2"/>
    <property type="match status" value="1"/>
</dbReference>
<dbReference type="PANTHER" id="PTHR42939">
    <property type="entry name" value="ABC TRANSPORTER ATP-BINDING PROTEIN ALBC-RELATED"/>
    <property type="match status" value="1"/>
</dbReference>
<dbReference type="CDD" id="cd03230">
    <property type="entry name" value="ABC_DR_subfamily_A"/>
    <property type="match status" value="1"/>
</dbReference>
<dbReference type="InterPro" id="IPR003439">
    <property type="entry name" value="ABC_transporter-like_ATP-bd"/>
</dbReference>
<keyword evidence="6" id="KW-1185">Reference proteome</keyword>
<dbReference type="InterPro" id="IPR017871">
    <property type="entry name" value="ABC_transporter-like_CS"/>
</dbReference>
<sequence length="234" mass="26644">MNILEVKGLEKLYVNKKDIRGIKNLNFSIKDNAFHAFIGENGAGKTTTIKCIIGSYFKYKGSIYIFGKNHNLPESKQIIGYVPEYATFPKDMTTYSYLKSLAKLNKISSKDIENKIDSYLTKFNITDLKNQKPSQMSSGQKKKILLIQALIHDPKLIILDEPAANLDPTARYELFEVLKQLHKEGKTILISSHVLAEIDKYTTSLTLIHKGEVIYSGNKIESLEKTYYEKVIKN</sequence>
<accession>A0A449B4U4</accession>
<dbReference type="GO" id="GO:0016887">
    <property type="term" value="F:ATP hydrolysis activity"/>
    <property type="evidence" value="ECO:0007669"/>
    <property type="project" value="InterPro"/>
</dbReference>